<dbReference type="EMBL" id="CP114767">
    <property type="protein sequence ID" value="WBA40868.1"/>
    <property type="molecule type" value="Genomic_DNA"/>
</dbReference>
<sequence>MKKNYGALTALLVALSAAPAAAQYEFTAANLGAYTQNFNSLTGSVFANNSTILGVYAQAEFGTVAFNPTVIAANDGSNIIANYYHFGDTGSTDRSFGGIAATTTANGIGHAGIRFKNSSGVTIKNLEIQYAMEQWYNSGRQDAARVDVSYLTGTTLQSLLSSAGTWTDINALDVDAPSTTTVISSRDGNSPSNRRVRQVTLNNLNLANGQEIMLRWSYVLNNTTNGNGLSIDDVLVTPVTGIYYSKASGDLDVLGNWGTSTDGTGTAPTNFTAPNITYYVQGTGTASRISGAPGFLNKSTWTVGGANSKVVVGRPGVTGAVLQLADDDDISATIDVGAGATFITQQPNPVFTLGRIDNSSTVEYITTEQPISITQPSYGNLKVNGAGPKLLTANTVVNGNLIFVDNAKLQLGNNNLNLIRGGTITGNSATAYVVTNGKGSLRQSVTNNGTDVLFPVGSTASSYTPAFLQQPLSTTARNEDVFSVRVIDGLYRRYTAAEDSVAGTVVKTQNVKKTWLISEEVAGNSNITMGLQWNAADQVGGSTATAFVAAQAYVSHYITGTTPYFDKPAAAASSVSGTRATRTGITSFSPFGVSSRAVGPLPVTLVAFSAARTQDAVHCEWKTASELNNDYFAVERSADGREFVKIGTVAGRGTTAQSTTYSYLDQQPLNGLAYYRLRQTDLDGTYQYSPIVAVTGCATCADALQTLALAPNPGTGVFRVLDANGQPAAVTGTVHNTLGKVVQQLSGQSTLDLQAQPAGIYLLKLSAAHGAKVLRVVKQ</sequence>
<evidence type="ECO:0000313" key="3">
    <source>
        <dbReference type="EMBL" id="WBA40868.1"/>
    </source>
</evidence>
<feature type="domain" description="Secretion system C-terminal sorting" evidence="2">
    <location>
        <begin position="711"/>
        <end position="773"/>
    </location>
</feature>
<dbReference type="Pfam" id="PF18962">
    <property type="entry name" value="Por_Secre_tail"/>
    <property type="match status" value="1"/>
</dbReference>
<accession>A0ABY7LPQ2</accession>
<proteinExistence type="predicted"/>
<organism evidence="3 4">
    <name type="scientific">Hymenobacter canadensis</name>
    <dbReference type="NCBI Taxonomy" id="2999067"/>
    <lineage>
        <taxon>Bacteria</taxon>
        <taxon>Pseudomonadati</taxon>
        <taxon>Bacteroidota</taxon>
        <taxon>Cytophagia</taxon>
        <taxon>Cytophagales</taxon>
        <taxon>Hymenobacteraceae</taxon>
        <taxon>Hymenobacter</taxon>
    </lineage>
</organism>
<keyword evidence="1" id="KW-0732">Signal</keyword>
<name>A0ABY7LPQ2_9BACT</name>
<evidence type="ECO:0000256" key="1">
    <source>
        <dbReference type="SAM" id="SignalP"/>
    </source>
</evidence>
<gene>
    <name evidence="3" type="ORF">O3303_13680</name>
</gene>
<feature type="signal peptide" evidence="1">
    <location>
        <begin position="1"/>
        <end position="22"/>
    </location>
</feature>
<reference evidence="3 4" key="1">
    <citation type="submission" date="2022-12" db="EMBL/GenBank/DDBJ databases">
        <title>Hymenobacter canadensis sp. nov. isolated from lake water of the Cambridge Bay, Canada.</title>
        <authorList>
            <person name="Kim W.H."/>
            <person name="Lee Y.M."/>
        </authorList>
    </citation>
    <scope>NUCLEOTIDE SEQUENCE [LARGE SCALE GENOMIC DNA]</scope>
    <source>
        <strain evidence="3 4">PAMC 29467</strain>
    </source>
</reference>
<feature type="chain" id="PRO_5046447868" evidence="1">
    <location>
        <begin position="23"/>
        <end position="779"/>
    </location>
</feature>
<keyword evidence="4" id="KW-1185">Reference proteome</keyword>
<evidence type="ECO:0000313" key="4">
    <source>
        <dbReference type="Proteomes" id="UP001211005"/>
    </source>
</evidence>
<dbReference type="Proteomes" id="UP001211005">
    <property type="component" value="Chromosome"/>
</dbReference>
<dbReference type="InterPro" id="IPR026444">
    <property type="entry name" value="Secre_tail"/>
</dbReference>
<evidence type="ECO:0000259" key="2">
    <source>
        <dbReference type="Pfam" id="PF18962"/>
    </source>
</evidence>
<dbReference type="RefSeq" id="WP_269558955.1">
    <property type="nucleotide sequence ID" value="NZ_CP114767.1"/>
</dbReference>
<dbReference type="NCBIfam" id="TIGR04183">
    <property type="entry name" value="Por_Secre_tail"/>
    <property type="match status" value="1"/>
</dbReference>
<protein>
    <submittedName>
        <fullName evidence="3">T9SS type A sorting domain-containing protein</fullName>
    </submittedName>
</protein>